<evidence type="ECO:0000256" key="5">
    <source>
        <dbReference type="ARBA" id="ARBA00022825"/>
    </source>
</evidence>
<dbReference type="OrthoDB" id="300641at2759"/>
<dbReference type="InterPro" id="IPR002884">
    <property type="entry name" value="P_dom"/>
</dbReference>
<feature type="active site" description="Charge relay system" evidence="7 8">
    <location>
        <position position="284"/>
    </location>
</feature>
<dbReference type="SUPFAM" id="SSF52743">
    <property type="entry name" value="Subtilisin-like"/>
    <property type="match status" value="1"/>
</dbReference>
<dbReference type="InterPro" id="IPR023827">
    <property type="entry name" value="Peptidase_S8_Asp-AS"/>
</dbReference>
<comment type="similarity">
    <text evidence="1">Belongs to the peptidase S8 family. Furin subfamily.</text>
</comment>
<dbReference type="PANTHER" id="PTHR42884:SF14">
    <property type="entry name" value="NEUROENDOCRINE CONVERTASE 1"/>
    <property type="match status" value="1"/>
</dbReference>
<dbReference type="GO" id="GO:0016485">
    <property type="term" value="P:protein processing"/>
    <property type="evidence" value="ECO:0007669"/>
    <property type="project" value="TreeGrafter"/>
</dbReference>
<feature type="active site" description="Charge relay system" evidence="7 8">
    <location>
        <position position="112"/>
    </location>
</feature>
<keyword evidence="6" id="KW-0106">Calcium</keyword>
<evidence type="ECO:0000256" key="1">
    <source>
        <dbReference type="ARBA" id="ARBA00005325"/>
    </source>
</evidence>
<feature type="domain" description="P/Homo B" evidence="9">
    <location>
        <begin position="372"/>
        <end position="513"/>
    </location>
</feature>
<dbReference type="PROSITE" id="PS51829">
    <property type="entry name" value="P_HOMO_B"/>
    <property type="match status" value="1"/>
</dbReference>
<dbReference type="InterPro" id="IPR000209">
    <property type="entry name" value="Peptidase_S8/S53_dom"/>
</dbReference>
<dbReference type="CDD" id="cd04059">
    <property type="entry name" value="Peptidases_S8_Protein_convertases_Kexins_Furin-like"/>
    <property type="match status" value="1"/>
</dbReference>
<keyword evidence="3" id="KW-0732">Signal</keyword>
<dbReference type="InterPro" id="IPR008979">
    <property type="entry name" value="Galactose-bd-like_sf"/>
</dbReference>
<dbReference type="Pfam" id="PF00082">
    <property type="entry name" value="Peptidase_S8"/>
    <property type="match status" value="1"/>
</dbReference>
<dbReference type="PANTHER" id="PTHR42884">
    <property type="entry name" value="PROPROTEIN CONVERTASE SUBTILISIN/KEXIN-RELATED"/>
    <property type="match status" value="1"/>
</dbReference>
<evidence type="ECO:0000256" key="7">
    <source>
        <dbReference type="PIRSR" id="PIRSR615500-1"/>
    </source>
</evidence>
<gene>
    <name evidence="10" type="ORF">CXG81DRAFT_9409</name>
</gene>
<evidence type="ECO:0000259" key="9">
    <source>
        <dbReference type="PROSITE" id="PS51829"/>
    </source>
</evidence>
<dbReference type="PROSITE" id="PS00136">
    <property type="entry name" value="SUBTILASE_ASP"/>
    <property type="match status" value="1"/>
</dbReference>
<keyword evidence="11" id="KW-1185">Reference proteome</keyword>
<dbReference type="STRING" id="1555241.A0A4P9XDH2"/>
<evidence type="ECO:0000256" key="3">
    <source>
        <dbReference type="ARBA" id="ARBA00022729"/>
    </source>
</evidence>
<keyword evidence="5 8" id="KW-0720">Serine protease</keyword>
<evidence type="ECO:0000256" key="4">
    <source>
        <dbReference type="ARBA" id="ARBA00022801"/>
    </source>
</evidence>
<dbReference type="PROSITE" id="PS51892">
    <property type="entry name" value="SUBTILASE"/>
    <property type="match status" value="1"/>
</dbReference>
<organism evidence="10 11">
    <name type="scientific">Caulochytrium protostelioides</name>
    <dbReference type="NCBI Taxonomy" id="1555241"/>
    <lineage>
        <taxon>Eukaryota</taxon>
        <taxon>Fungi</taxon>
        <taxon>Fungi incertae sedis</taxon>
        <taxon>Chytridiomycota</taxon>
        <taxon>Chytridiomycota incertae sedis</taxon>
        <taxon>Chytridiomycetes</taxon>
        <taxon>Caulochytriales</taxon>
        <taxon>Caulochytriaceae</taxon>
        <taxon>Caulochytrium</taxon>
    </lineage>
</organism>
<keyword evidence="4 8" id="KW-0378">Hydrolase</keyword>
<proteinExistence type="inferred from homology"/>
<evidence type="ECO:0000313" key="10">
    <source>
        <dbReference type="EMBL" id="RKP03525.1"/>
    </source>
</evidence>
<sequence>MTLSHKLGLDRGIVGLQSVTPLPAFSDPEFPHQWHLRNDGMNGMIAGEDINVLPVWADGINGTNVVVGIIDDGFETDHPDLASSWLPELSYDFTNGSTAQEASEARRALRAHGTRCAGQIIGALNNGICGVGVAYGARWASEIFSSRHAMDALEAAALSWQSADIAVYSASWGPPDDGATFDGPGPLTRRVLARMVQSGRQGLGNIFVVASGNGGMQGDNCNCDGYANSRYTIAVGAIDSAGMLPPYAEQCAAHLIVAYSGAFGLGLTTTDVGGQCTASHTGTSASTPLAVGVMALVLSIRPDLTWRDVQHVFVEAAVQNHADDGSWTRNGAGRWVSHKYGFGRLDAVQAIAVARSHTAVGPDLDPLVLQDAAASLIPTMDPSLPRQGPRQGLIRTLVVARDPTVPSSLALHALETVEVEVTLTHPSRGHVAITLVSPAGTLSQLLTYRPRDVSAEGLTSWVLTTVRCWGESPVGTWQLHVHDARLGDSDYETGRPWELGTLVSWSLRLYGTC</sequence>
<keyword evidence="2 8" id="KW-0645">Protease</keyword>
<protein>
    <recommendedName>
        <fullName evidence="9">P/Homo B domain-containing protein</fullName>
    </recommendedName>
</protein>
<dbReference type="PRINTS" id="PR00723">
    <property type="entry name" value="SUBTILISIN"/>
</dbReference>
<dbReference type="InterPro" id="IPR015500">
    <property type="entry name" value="Peptidase_S8_subtilisin-rel"/>
</dbReference>
<evidence type="ECO:0000256" key="8">
    <source>
        <dbReference type="PROSITE-ProRule" id="PRU01240"/>
    </source>
</evidence>
<evidence type="ECO:0000313" key="11">
    <source>
        <dbReference type="Proteomes" id="UP000274922"/>
    </source>
</evidence>
<dbReference type="GO" id="GO:0005802">
    <property type="term" value="C:trans-Golgi network"/>
    <property type="evidence" value="ECO:0007669"/>
    <property type="project" value="TreeGrafter"/>
</dbReference>
<dbReference type="AlphaFoldDB" id="A0A4P9XDH2"/>
<dbReference type="Gene3D" id="2.60.120.260">
    <property type="entry name" value="Galactose-binding domain-like"/>
    <property type="match status" value="1"/>
</dbReference>
<dbReference type="SUPFAM" id="SSF49785">
    <property type="entry name" value="Galactose-binding domain-like"/>
    <property type="match status" value="1"/>
</dbReference>
<feature type="active site" description="Charge relay system" evidence="7 8">
    <location>
        <position position="71"/>
    </location>
</feature>
<evidence type="ECO:0000256" key="2">
    <source>
        <dbReference type="ARBA" id="ARBA00022670"/>
    </source>
</evidence>
<dbReference type="InterPro" id="IPR036852">
    <property type="entry name" value="Peptidase_S8/S53_dom_sf"/>
</dbReference>
<dbReference type="InterPro" id="IPR034182">
    <property type="entry name" value="Kexin/furin"/>
</dbReference>
<name>A0A4P9XDH2_9FUNG</name>
<dbReference type="EMBL" id="ML014121">
    <property type="protein sequence ID" value="RKP03525.1"/>
    <property type="molecule type" value="Genomic_DNA"/>
</dbReference>
<feature type="non-terminal residue" evidence="10">
    <location>
        <position position="513"/>
    </location>
</feature>
<dbReference type="InterPro" id="IPR023828">
    <property type="entry name" value="Peptidase_S8_Ser-AS"/>
</dbReference>
<evidence type="ECO:0000256" key="6">
    <source>
        <dbReference type="ARBA" id="ARBA00022837"/>
    </source>
</evidence>
<dbReference type="GO" id="GO:0000139">
    <property type="term" value="C:Golgi membrane"/>
    <property type="evidence" value="ECO:0007669"/>
    <property type="project" value="TreeGrafter"/>
</dbReference>
<dbReference type="Gene3D" id="3.40.50.200">
    <property type="entry name" value="Peptidase S8/S53 domain"/>
    <property type="match status" value="1"/>
</dbReference>
<reference evidence="11" key="1">
    <citation type="journal article" date="2018" name="Nat. Microbiol.">
        <title>Leveraging single-cell genomics to expand the fungal tree of life.</title>
        <authorList>
            <person name="Ahrendt S.R."/>
            <person name="Quandt C.A."/>
            <person name="Ciobanu D."/>
            <person name="Clum A."/>
            <person name="Salamov A."/>
            <person name="Andreopoulos B."/>
            <person name="Cheng J.F."/>
            <person name="Woyke T."/>
            <person name="Pelin A."/>
            <person name="Henrissat B."/>
            <person name="Reynolds N.K."/>
            <person name="Benny G.L."/>
            <person name="Smith M.E."/>
            <person name="James T.Y."/>
            <person name="Grigoriev I.V."/>
        </authorList>
    </citation>
    <scope>NUCLEOTIDE SEQUENCE [LARGE SCALE GENOMIC DNA]</scope>
    <source>
        <strain evidence="11">ATCC 52028</strain>
    </source>
</reference>
<dbReference type="Pfam" id="PF01483">
    <property type="entry name" value="P_proprotein"/>
    <property type="match status" value="1"/>
</dbReference>
<accession>A0A4P9XDH2</accession>
<dbReference type="PROSITE" id="PS00138">
    <property type="entry name" value="SUBTILASE_SER"/>
    <property type="match status" value="1"/>
</dbReference>
<dbReference type="GO" id="GO:0004252">
    <property type="term" value="F:serine-type endopeptidase activity"/>
    <property type="evidence" value="ECO:0007669"/>
    <property type="project" value="UniProtKB-UniRule"/>
</dbReference>
<dbReference type="Proteomes" id="UP000274922">
    <property type="component" value="Unassembled WGS sequence"/>
</dbReference>